<sequence>MSCVPRACAIGSMIYAMVCTRPDISQAGIIAVRKVATADNPADMMTKLVPLHKFKHCLDLVGVLQSLIALRGFGGGSRGVSFMRLDCIQAKVEICYVCGLNATRFGGGSFIFPGALKTKICILATGRIVELLEALEALAKDNQPIPPRAMILSRKYRTLVSSWIEPLQEEAELGYEIDYISRYIAEGGLTGERKRWVPRRGKTPLDPDAAGFIYSNPMETSFKQRCLEDWKEHHRKLLKTLQNEGPSALGDASESDYIRVEEWLKKILKGPDQNILKPKAASKMLVSELKEELEAQDLPTDGTRNVLYQRVQKARRINRSRGRPLWVPPIEEEEEEVDEELDELISRIKLEEGNTEFWKRRFLGEGFSDDHEKPLDMGKLESPDVLDDGDAEDESPDVLDDGEVEDVSKEVEDDEADEEEEVEQTESQDGDRAKDKEVEAKKPLQMIGVQLLKDSDQTTTSSKKSRRRASRISVEDDNDDDWFPEDILEAFKEMRKRKVFDVSDMYTIADVWGWTWERKLKNVPPRRWSQEWEVNLAIKVMLKASPIPFFSPSSHVTLVIELGGKPTIGDCAMILRAAVRAPLPSAFLKILQTIHSLGYVFGSPLYDEIISLCLDLGELDAAIAIVADLETSGITVPDQTLDRVISARQMIDIAVNDVTS</sequence>
<dbReference type="InterPro" id="IPR003034">
    <property type="entry name" value="SAP_dom"/>
</dbReference>
<dbReference type="Pfam" id="PF02037">
    <property type="entry name" value="SAP"/>
    <property type="match status" value="1"/>
</dbReference>
<dbReference type="AlphaFoldDB" id="A0A2N9FX29"/>
<name>A0A2N9FX29_FAGSY</name>
<feature type="compositionally biased region" description="Acidic residues" evidence="1">
    <location>
        <begin position="384"/>
        <end position="428"/>
    </location>
</feature>
<dbReference type="SMART" id="SM00513">
    <property type="entry name" value="SAP"/>
    <property type="match status" value="1"/>
</dbReference>
<feature type="compositionally biased region" description="Basic and acidic residues" evidence="1">
    <location>
        <begin position="429"/>
        <end position="442"/>
    </location>
</feature>
<feature type="domain" description="SAP" evidence="2">
    <location>
        <begin position="281"/>
        <end position="315"/>
    </location>
</feature>
<evidence type="ECO:0000256" key="1">
    <source>
        <dbReference type="SAM" id="MobiDB-lite"/>
    </source>
</evidence>
<feature type="compositionally biased region" description="Basic and acidic residues" evidence="1">
    <location>
        <begin position="368"/>
        <end position="382"/>
    </location>
</feature>
<dbReference type="PANTHER" id="PTHR31407">
    <property type="match status" value="1"/>
</dbReference>
<proteinExistence type="predicted"/>
<reference evidence="3" key="1">
    <citation type="submission" date="2018-02" db="EMBL/GenBank/DDBJ databases">
        <authorList>
            <person name="Cohen D.B."/>
            <person name="Kent A.D."/>
        </authorList>
    </citation>
    <scope>NUCLEOTIDE SEQUENCE</scope>
</reference>
<dbReference type="PROSITE" id="PS50800">
    <property type="entry name" value="SAP"/>
    <property type="match status" value="1"/>
</dbReference>
<dbReference type="SUPFAM" id="SSF68906">
    <property type="entry name" value="SAP domain"/>
    <property type="match status" value="1"/>
</dbReference>
<feature type="region of interest" description="Disordered" evidence="1">
    <location>
        <begin position="368"/>
        <end position="476"/>
    </location>
</feature>
<accession>A0A2N9FX29</accession>
<dbReference type="PANTHER" id="PTHR31407:SF5">
    <property type="entry name" value="PLASTID TRANSCRIPTIONALLY ACTIVE 3"/>
    <property type="match status" value="1"/>
</dbReference>
<dbReference type="InterPro" id="IPR036361">
    <property type="entry name" value="SAP_dom_sf"/>
</dbReference>
<evidence type="ECO:0000313" key="3">
    <source>
        <dbReference type="EMBL" id="SPC91695.1"/>
    </source>
</evidence>
<gene>
    <name evidence="3" type="ORF">FSB_LOCUS19577</name>
</gene>
<protein>
    <recommendedName>
        <fullName evidence="2">SAP domain-containing protein</fullName>
    </recommendedName>
</protein>
<organism evidence="3">
    <name type="scientific">Fagus sylvatica</name>
    <name type="common">Beechnut</name>
    <dbReference type="NCBI Taxonomy" id="28930"/>
    <lineage>
        <taxon>Eukaryota</taxon>
        <taxon>Viridiplantae</taxon>
        <taxon>Streptophyta</taxon>
        <taxon>Embryophyta</taxon>
        <taxon>Tracheophyta</taxon>
        <taxon>Spermatophyta</taxon>
        <taxon>Magnoliopsida</taxon>
        <taxon>eudicotyledons</taxon>
        <taxon>Gunneridae</taxon>
        <taxon>Pentapetalae</taxon>
        <taxon>rosids</taxon>
        <taxon>fabids</taxon>
        <taxon>Fagales</taxon>
        <taxon>Fagaceae</taxon>
        <taxon>Fagus</taxon>
    </lineage>
</organism>
<dbReference type="Gene3D" id="1.10.720.30">
    <property type="entry name" value="SAP domain"/>
    <property type="match status" value="1"/>
</dbReference>
<evidence type="ECO:0000259" key="2">
    <source>
        <dbReference type="PROSITE" id="PS50800"/>
    </source>
</evidence>
<dbReference type="EMBL" id="OIVN01001245">
    <property type="protein sequence ID" value="SPC91695.1"/>
    <property type="molecule type" value="Genomic_DNA"/>
</dbReference>